<name>A0A6D2JZQ4_9BRAS</name>
<organism evidence="1 2">
    <name type="scientific">Microthlaspi erraticum</name>
    <dbReference type="NCBI Taxonomy" id="1685480"/>
    <lineage>
        <taxon>Eukaryota</taxon>
        <taxon>Viridiplantae</taxon>
        <taxon>Streptophyta</taxon>
        <taxon>Embryophyta</taxon>
        <taxon>Tracheophyta</taxon>
        <taxon>Spermatophyta</taxon>
        <taxon>Magnoliopsida</taxon>
        <taxon>eudicotyledons</taxon>
        <taxon>Gunneridae</taxon>
        <taxon>Pentapetalae</taxon>
        <taxon>rosids</taxon>
        <taxon>malvids</taxon>
        <taxon>Brassicales</taxon>
        <taxon>Brassicaceae</taxon>
        <taxon>Coluteocarpeae</taxon>
        <taxon>Microthlaspi</taxon>
    </lineage>
</organism>
<gene>
    <name evidence="1" type="ORF">MERR_LOCUS28664</name>
</gene>
<reference evidence="1" key="1">
    <citation type="submission" date="2020-01" db="EMBL/GenBank/DDBJ databases">
        <authorList>
            <person name="Mishra B."/>
        </authorList>
    </citation>
    <scope>NUCLEOTIDE SEQUENCE [LARGE SCALE GENOMIC DNA]</scope>
</reference>
<evidence type="ECO:0000313" key="1">
    <source>
        <dbReference type="EMBL" id="CAA7041429.1"/>
    </source>
</evidence>
<dbReference type="Proteomes" id="UP000467841">
    <property type="component" value="Unassembled WGS sequence"/>
</dbReference>
<dbReference type="EMBL" id="CACVBM020001245">
    <property type="protein sequence ID" value="CAA7041429.1"/>
    <property type="molecule type" value="Genomic_DNA"/>
</dbReference>
<accession>A0A6D2JZQ4</accession>
<comment type="caution">
    <text evidence="1">The sequence shown here is derived from an EMBL/GenBank/DDBJ whole genome shotgun (WGS) entry which is preliminary data.</text>
</comment>
<evidence type="ECO:0000313" key="2">
    <source>
        <dbReference type="Proteomes" id="UP000467841"/>
    </source>
</evidence>
<proteinExistence type="predicted"/>
<sequence>MPRRLACLPFPRSGEVEDQASQPQPLQLLASSAHHNFHFPVQSLIRADLPRAMVHGNLTLDLSPSVDFADLVQGSSAETLIPRLLRLWSHGSPEEEICAAVRQSIRANDL</sequence>
<keyword evidence="2" id="KW-1185">Reference proteome</keyword>
<dbReference type="AlphaFoldDB" id="A0A6D2JZQ4"/>
<protein>
    <submittedName>
        <fullName evidence="1">Uncharacterized protein</fullName>
    </submittedName>
</protein>